<dbReference type="EMBL" id="FOZV01000001">
    <property type="protein sequence ID" value="SFS30836.1"/>
    <property type="molecule type" value="Genomic_DNA"/>
</dbReference>
<dbReference type="InterPro" id="IPR025293">
    <property type="entry name" value="YfiR/HmsC-like"/>
</dbReference>
<dbReference type="STRING" id="871741.SAMN05192570_0438"/>
<proteinExistence type="predicted"/>
<dbReference type="RefSeq" id="WP_092306289.1">
    <property type="nucleotide sequence ID" value="NZ_FOZV01000001.1"/>
</dbReference>
<evidence type="ECO:0000313" key="3">
    <source>
        <dbReference type="Proteomes" id="UP000198788"/>
    </source>
</evidence>
<feature type="signal peptide" evidence="1">
    <location>
        <begin position="1"/>
        <end position="25"/>
    </location>
</feature>
<evidence type="ECO:0000313" key="2">
    <source>
        <dbReference type="EMBL" id="SFS30836.1"/>
    </source>
</evidence>
<organism evidence="2 3">
    <name type="scientific">Brevundimonas viscosa</name>
    <dbReference type="NCBI Taxonomy" id="871741"/>
    <lineage>
        <taxon>Bacteria</taxon>
        <taxon>Pseudomonadati</taxon>
        <taxon>Pseudomonadota</taxon>
        <taxon>Alphaproteobacteria</taxon>
        <taxon>Caulobacterales</taxon>
        <taxon>Caulobacteraceae</taxon>
        <taxon>Brevundimonas</taxon>
    </lineage>
</organism>
<accession>A0A1I6NS51</accession>
<feature type="chain" id="PRO_5011619277" description="YfiR family protein" evidence="1">
    <location>
        <begin position="26"/>
        <end position="173"/>
    </location>
</feature>
<protein>
    <recommendedName>
        <fullName evidence="4">YfiR family protein</fullName>
    </recommendedName>
</protein>
<gene>
    <name evidence="2" type="ORF">SAMN05192570_0438</name>
</gene>
<dbReference type="Proteomes" id="UP000198788">
    <property type="component" value="Unassembled WGS sequence"/>
</dbReference>
<keyword evidence="3" id="KW-1185">Reference proteome</keyword>
<dbReference type="OrthoDB" id="277577at2"/>
<sequence length="173" mass="18263">MAGRQAIAGALAALVLLGEAGMARAQTLEYQVKANYLVRFAAFVEWPPSAFASASAPLTLCVAGRDPFGRALETAAAAQTAHGRRIALRRLGDRSAVTGCHIVYLGRGAEAPETGAAVLVVSDSAVTARRAMIHFVISSNRVRFHIDKVAAEQARLQLSSRLLNLAVDVRGRG</sequence>
<dbReference type="Pfam" id="PF13689">
    <property type="entry name" value="DUF4154"/>
    <property type="match status" value="1"/>
</dbReference>
<evidence type="ECO:0000256" key="1">
    <source>
        <dbReference type="SAM" id="SignalP"/>
    </source>
</evidence>
<reference evidence="3" key="1">
    <citation type="submission" date="2016-10" db="EMBL/GenBank/DDBJ databases">
        <authorList>
            <person name="Varghese N."/>
            <person name="Submissions S."/>
        </authorList>
    </citation>
    <scope>NUCLEOTIDE SEQUENCE [LARGE SCALE GENOMIC DNA]</scope>
    <source>
        <strain evidence="3">CGMCC 1.10683</strain>
    </source>
</reference>
<dbReference type="AlphaFoldDB" id="A0A1I6NS51"/>
<evidence type="ECO:0008006" key="4">
    <source>
        <dbReference type="Google" id="ProtNLM"/>
    </source>
</evidence>
<name>A0A1I6NS51_9CAUL</name>
<keyword evidence="1" id="KW-0732">Signal</keyword>